<dbReference type="AlphaFoldDB" id="A0A3C1KFV0"/>
<reference evidence="2 3" key="1">
    <citation type="journal article" date="2018" name="Nat. Biotechnol.">
        <title>A standardized bacterial taxonomy based on genome phylogeny substantially revises the tree of life.</title>
        <authorList>
            <person name="Parks D.H."/>
            <person name="Chuvochina M."/>
            <person name="Waite D.W."/>
            <person name="Rinke C."/>
            <person name="Skarshewski A."/>
            <person name="Chaumeil P.A."/>
            <person name="Hugenholtz P."/>
        </authorList>
    </citation>
    <scope>NUCLEOTIDE SEQUENCE [LARGE SCALE GENOMIC DNA]</scope>
    <source>
        <strain evidence="2">UBA9152</strain>
    </source>
</reference>
<comment type="caution">
    <text evidence="2">The sequence shown here is derived from an EMBL/GenBank/DDBJ whole genome shotgun (WGS) entry which is preliminary data.</text>
</comment>
<feature type="domain" description="NERD" evidence="1">
    <location>
        <begin position="33"/>
        <end position="143"/>
    </location>
</feature>
<evidence type="ECO:0000313" key="2">
    <source>
        <dbReference type="EMBL" id="HAN25525.1"/>
    </source>
</evidence>
<organism evidence="2 3">
    <name type="scientific">Microbacterium ginsengisoli</name>
    <dbReference type="NCBI Taxonomy" id="400772"/>
    <lineage>
        <taxon>Bacteria</taxon>
        <taxon>Bacillati</taxon>
        <taxon>Actinomycetota</taxon>
        <taxon>Actinomycetes</taxon>
        <taxon>Micrococcales</taxon>
        <taxon>Microbacteriaceae</taxon>
        <taxon>Microbacterium</taxon>
    </lineage>
</organism>
<proteinExistence type="predicted"/>
<sequence>MVTRAASGGSVGRAGGSLEGAPAWASSGGASAAGRSGELRTAAALDELASRPGGPTVLHDLRIPIRGFRANIDHVVIAGTTIILIDSKVWRPGFYWTGRRGTWRGFDRVEHADRRTLDAARTGLGALLRNQRVPPTTIARSILAIWPSHGRLFTALYRPTDARAVPGPRLSRVLARTLPRESAHPAIVAALRPLVR</sequence>
<dbReference type="Pfam" id="PF08378">
    <property type="entry name" value="NERD"/>
    <property type="match status" value="1"/>
</dbReference>
<dbReference type="Proteomes" id="UP000257479">
    <property type="component" value="Unassembled WGS sequence"/>
</dbReference>
<dbReference type="PROSITE" id="PS50965">
    <property type="entry name" value="NERD"/>
    <property type="match status" value="1"/>
</dbReference>
<protein>
    <recommendedName>
        <fullName evidence="1">NERD domain-containing protein</fullName>
    </recommendedName>
</protein>
<evidence type="ECO:0000259" key="1">
    <source>
        <dbReference type="PROSITE" id="PS50965"/>
    </source>
</evidence>
<gene>
    <name evidence="2" type="ORF">DCP95_13325</name>
</gene>
<dbReference type="EMBL" id="DMNG01000233">
    <property type="protein sequence ID" value="HAN25525.1"/>
    <property type="molecule type" value="Genomic_DNA"/>
</dbReference>
<name>A0A3C1KFV0_9MICO</name>
<evidence type="ECO:0000313" key="3">
    <source>
        <dbReference type="Proteomes" id="UP000257479"/>
    </source>
</evidence>
<accession>A0A3C1KFV0</accession>
<dbReference type="InterPro" id="IPR011528">
    <property type="entry name" value="NERD"/>
</dbReference>